<dbReference type="AlphaFoldDB" id="A0A5M3MZU0"/>
<evidence type="ECO:0000313" key="3">
    <source>
        <dbReference type="EMBL" id="EIW84648.1"/>
    </source>
</evidence>
<keyword evidence="2" id="KW-0812">Transmembrane</keyword>
<reference evidence="4" key="1">
    <citation type="journal article" date="2012" name="Science">
        <title>The Paleozoic origin of enzymatic lignin decomposition reconstructed from 31 fungal genomes.</title>
        <authorList>
            <person name="Floudas D."/>
            <person name="Binder M."/>
            <person name="Riley R."/>
            <person name="Barry K."/>
            <person name="Blanchette R.A."/>
            <person name="Henrissat B."/>
            <person name="Martinez A.T."/>
            <person name="Otillar R."/>
            <person name="Spatafora J.W."/>
            <person name="Yadav J.S."/>
            <person name="Aerts A."/>
            <person name="Benoit I."/>
            <person name="Boyd A."/>
            <person name="Carlson A."/>
            <person name="Copeland A."/>
            <person name="Coutinho P.M."/>
            <person name="de Vries R.P."/>
            <person name="Ferreira P."/>
            <person name="Findley K."/>
            <person name="Foster B."/>
            <person name="Gaskell J."/>
            <person name="Glotzer D."/>
            <person name="Gorecki P."/>
            <person name="Heitman J."/>
            <person name="Hesse C."/>
            <person name="Hori C."/>
            <person name="Igarashi K."/>
            <person name="Jurgens J.A."/>
            <person name="Kallen N."/>
            <person name="Kersten P."/>
            <person name="Kohler A."/>
            <person name="Kuees U."/>
            <person name="Kumar T.K.A."/>
            <person name="Kuo A."/>
            <person name="LaButti K."/>
            <person name="Larrondo L.F."/>
            <person name="Lindquist E."/>
            <person name="Ling A."/>
            <person name="Lombard V."/>
            <person name="Lucas S."/>
            <person name="Lundell T."/>
            <person name="Martin R."/>
            <person name="McLaughlin D.J."/>
            <person name="Morgenstern I."/>
            <person name="Morin E."/>
            <person name="Murat C."/>
            <person name="Nagy L.G."/>
            <person name="Nolan M."/>
            <person name="Ohm R.A."/>
            <person name="Patyshakuliyeva A."/>
            <person name="Rokas A."/>
            <person name="Ruiz-Duenas F.J."/>
            <person name="Sabat G."/>
            <person name="Salamov A."/>
            <person name="Samejima M."/>
            <person name="Schmutz J."/>
            <person name="Slot J.C."/>
            <person name="St John F."/>
            <person name="Stenlid J."/>
            <person name="Sun H."/>
            <person name="Sun S."/>
            <person name="Syed K."/>
            <person name="Tsang A."/>
            <person name="Wiebenga A."/>
            <person name="Young D."/>
            <person name="Pisabarro A."/>
            <person name="Eastwood D.C."/>
            <person name="Martin F."/>
            <person name="Cullen D."/>
            <person name="Grigoriev I.V."/>
            <person name="Hibbett D.S."/>
        </authorList>
    </citation>
    <scope>NUCLEOTIDE SEQUENCE [LARGE SCALE GENOMIC DNA]</scope>
    <source>
        <strain evidence="4">RWD-64-598 SS2</strain>
    </source>
</reference>
<dbReference type="OrthoDB" id="3362711at2759"/>
<protein>
    <recommendedName>
        <fullName evidence="5">Transmembrane protein</fullName>
    </recommendedName>
</protein>
<keyword evidence="2" id="KW-1133">Transmembrane helix</keyword>
<keyword evidence="2" id="KW-0472">Membrane</keyword>
<sequence>MPYVSRWAGAAAIAVGLGRMARSQSTNVTCPTSLWWANNTMGQNPCLMAAYAYEPCSGNVDVTTLASGTVYSGAGNQTSLEGCLCNTVTYSLFAACATCQNVAAQDWATWSGGCSGSTIGQLQYPPGVPSGTVFPPWAYLPIVNNGWDESIAQTNASLVAVAMSTSAAISSSSIASVSATSVAASLSNAAIASSLSVLQASQTAGSSSSHSHTGAIAGGVVGGVVGLALVAGAVFVFLRRRRNKQSGVSGAYADPSNSQPEMYQSGMNRQTKFYNPDDPTTYPTSPHADSDTQHSPGHHLPGPYQQTTHEDQSSGYHPSTTYSGTLAQGYSGAPEV</sequence>
<dbReference type="KEGG" id="cput:CONPUDRAFT_162025"/>
<feature type="region of interest" description="Disordered" evidence="1">
    <location>
        <begin position="269"/>
        <end position="336"/>
    </location>
</feature>
<comment type="caution">
    <text evidence="3">The sequence shown here is derived from an EMBL/GenBank/DDBJ whole genome shotgun (WGS) entry which is preliminary data.</text>
</comment>
<name>A0A5M3MZU0_CONPW</name>
<dbReference type="NCBIfam" id="TIGR01167">
    <property type="entry name" value="LPXTG_anchor"/>
    <property type="match status" value="1"/>
</dbReference>
<dbReference type="EMBL" id="JH711574">
    <property type="protein sequence ID" value="EIW84648.1"/>
    <property type="molecule type" value="Genomic_DNA"/>
</dbReference>
<dbReference type="Gene3D" id="1.20.5.510">
    <property type="entry name" value="Single helix bin"/>
    <property type="match status" value="1"/>
</dbReference>
<dbReference type="OMA" id="WDESIAQ"/>
<proteinExistence type="predicted"/>
<accession>A0A5M3MZU0</accession>
<dbReference type="Proteomes" id="UP000053558">
    <property type="component" value="Unassembled WGS sequence"/>
</dbReference>
<keyword evidence="4" id="KW-1185">Reference proteome</keyword>
<feature type="transmembrane region" description="Helical" evidence="2">
    <location>
        <begin position="216"/>
        <end position="238"/>
    </location>
</feature>
<evidence type="ECO:0000256" key="2">
    <source>
        <dbReference type="SAM" id="Phobius"/>
    </source>
</evidence>
<gene>
    <name evidence="3" type="ORF">CONPUDRAFT_162025</name>
</gene>
<organism evidence="3 4">
    <name type="scientific">Coniophora puteana (strain RWD-64-598)</name>
    <name type="common">Brown rot fungus</name>
    <dbReference type="NCBI Taxonomy" id="741705"/>
    <lineage>
        <taxon>Eukaryota</taxon>
        <taxon>Fungi</taxon>
        <taxon>Dikarya</taxon>
        <taxon>Basidiomycota</taxon>
        <taxon>Agaricomycotina</taxon>
        <taxon>Agaricomycetes</taxon>
        <taxon>Agaricomycetidae</taxon>
        <taxon>Boletales</taxon>
        <taxon>Coniophorineae</taxon>
        <taxon>Coniophoraceae</taxon>
        <taxon>Coniophora</taxon>
    </lineage>
</organism>
<dbReference type="GeneID" id="19204647"/>
<evidence type="ECO:0008006" key="5">
    <source>
        <dbReference type="Google" id="ProtNLM"/>
    </source>
</evidence>
<evidence type="ECO:0000256" key="1">
    <source>
        <dbReference type="SAM" id="MobiDB-lite"/>
    </source>
</evidence>
<evidence type="ECO:0000313" key="4">
    <source>
        <dbReference type="Proteomes" id="UP000053558"/>
    </source>
</evidence>
<dbReference type="RefSeq" id="XP_007764387.1">
    <property type="nucleotide sequence ID" value="XM_007766197.1"/>
</dbReference>
<feature type="compositionally biased region" description="Polar residues" evidence="1">
    <location>
        <begin position="313"/>
        <end position="328"/>
    </location>
</feature>